<organism evidence="1 2">
    <name type="scientific">Eretmocerus hayati</name>
    <dbReference type="NCBI Taxonomy" id="131215"/>
    <lineage>
        <taxon>Eukaryota</taxon>
        <taxon>Metazoa</taxon>
        <taxon>Ecdysozoa</taxon>
        <taxon>Arthropoda</taxon>
        <taxon>Hexapoda</taxon>
        <taxon>Insecta</taxon>
        <taxon>Pterygota</taxon>
        <taxon>Neoptera</taxon>
        <taxon>Endopterygota</taxon>
        <taxon>Hymenoptera</taxon>
        <taxon>Apocrita</taxon>
        <taxon>Proctotrupomorpha</taxon>
        <taxon>Chalcidoidea</taxon>
        <taxon>Aphelinidae</taxon>
        <taxon>Aphelininae</taxon>
        <taxon>Eretmocerus</taxon>
    </lineage>
</organism>
<accession>A0ACC2PM23</accession>
<comment type="caution">
    <text evidence="1">The sequence shown here is derived from an EMBL/GenBank/DDBJ whole genome shotgun (WGS) entry which is preliminary data.</text>
</comment>
<sequence length="153" mass="16862">MARPQNCYDPAGPIQEIIVPEELGPNDARLREFTTACRDLATETHRKAKVIFGRDILRLIEAQRIVCLKTVVRSNPRKIPITVVSSQPSHAVARGIIILARRVARKTNVCATRTNCLAIELGTAKSGAANGKTYVTRTDAMATKQRLNSDQKL</sequence>
<dbReference type="EMBL" id="CM056741">
    <property type="protein sequence ID" value="KAJ8684640.1"/>
    <property type="molecule type" value="Genomic_DNA"/>
</dbReference>
<evidence type="ECO:0000313" key="1">
    <source>
        <dbReference type="EMBL" id="KAJ8684640.1"/>
    </source>
</evidence>
<evidence type="ECO:0000313" key="2">
    <source>
        <dbReference type="Proteomes" id="UP001239111"/>
    </source>
</evidence>
<protein>
    <submittedName>
        <fullName evidence="1">Uncharacterized protein</fullName>
    </submittedName>
</protein>
<gene>
    <name evidence="1" type="ORF">QAD02_020433</name>
</gene>
<reference evidence="1" key="1">
    <citation type="submission" date="2023-04" db="EMBL/GenBank/DDBJ databases">
        <title>A chromosome-level genome assembly of the parasitoid wasp Eretmocerus hayati.</title>
        <authorList>
            <person name="Zhong Y."/>
            <person name="Liu S."/>
            <person name="Liu Y."/>
        </authorList>
    </citation>
    <scope>NUCLEOTIDE SEQUENCE</scope>
    <source>
        <strain evidence="1">ZJU_SS_LIU_2023</strain>
    </source>
</reference>
<name>A0ACC2PM23_9HYME</name>
<keyword evidence="2" id="KW-1185">Reference proteome</keyword>
<proteinExistence type="predicted"/>
<dbReference type="Proteomes" id="UP001239111">
    <property type="component" value="Chromosome 1"/>
</dbReference>